<evidence type="ECO:0000313" key="1">
    <source>
        <dbReference type="EMBL" id="CAG8782433.1"/>
    </source>
</evidence>
<reference evidence="1" key="1">
    <citation type="submission" date="2021-06" db="EMBL/GenBank/DDBJ databases">
        <authorList>
            <person name="Kallberg Y."/>
            <person name="Tangrot J."/>
            <person name="Rosling A."/>
        </authorList>
    </citation>
    <scope>NUCLEOTIDE SEQUENCE</scope>
    <source>
        <strain evidence="1">MA461A</strain>
    </source>
</reference>
<gene>
    <name evidence="1" type="ORF">RPERSI_LOCUS17794</name>
</gene>
<name>A0ACA9R8K3_9GLOM</name>
<comment type="caution">
    <text evidence="1">The sequence shown here is derived from an EMBL/GenBank/DDBJ whole genome shotgun (WGS) entry which is preliminary data.</text>
</comment>
<evidence type="ECO:0000313" key="2">
    <source>
        <dbReference type="Proteomes" id="UP000789920"/>
    </source>
</evidence>
<proteinExistence type="predicted"/>
<sequence>QLVESYHHTKQLAECETKEDQRMRNAFTNFIKTRIQLFEPYFPELNSLKMNYKSTSLILSNIPKESSTIDIGIQVTINNDLLIQIDTLKTSLANLVTDHSNQLQIIQAKNNRISELENKCEFLKKQITELNTKLKLLSLYQNQ</sequence>
<dbReference type="EMBL" id="CAJVQC010046075">
    <property type="protein sequence ID" value="CAG8782433.1"/>
    <property type="molecule type" value="Genomic_DNA"/>
</dbReference>
<protein>
    <submittedName>
        <fullName evidence="1">2617_t:CDS:1</fullName>
    </submittedName>
</protein>
<feature type="non-terminal residue" evidence="1">
    <location>
        <position position="143"/>
    </location>
</feature>
<organism evidence="1 2">
    <name type="scientific">Racocetra persica</name>
    <dbReference type="NCBI Taxonomy" id="160502"/>
    <lineage>
        <taxon>Eukaryota</taxon>
        <taxon>Fungi</taxon>
        <taxon>Fungi incertae sedis</taxon>
        <taxon>Mucoromycota</taxon>
        <taxon>Glomeromycotina</taxon>
        <taxon>Glomeromycetes</taxon>
        <taxon>Diversisporales</taxon>
        <taxon>Gigasporaceae</taxon>
        <taxon>Racocetra</taxon>
    </lineage>
</organism>
<keyword evidence="2" id="KW-1185">Reference proteome</keyword>
<accession>A0ACA9R8K3</accession>
<feature type="non-terminal residue" evidence="1">
    <location>
        <position position="1"/>
    </location>
</feature>
<dbReference type="Proteomes" id="UP000789920">
    <property type="component" value="Unassembled WGS sequence"/>
</dbReference>